<feature type="transmembrane region" description="Helical" evidence="12">
    <location>
        <begin position="512"/>
        <end position="531"/>
    </location>
</feature>
<evidence type="ECO:0000256" key="13">
    <source>
        <dbReference type="SAM" id="SignalP"/>
    </source>
</evidence>
<dbReference type="InterPro" id="IPR005018">
    <property type="entry name" value="DOMON_domain"/>
</dbReference>
<feature type="transmembrane region" description="Helical" evidence="12">
    <location>
        <begin position="480"/>
        <end position="500"/>
    </location>
</feature>
<feature type="region of interest" description="Disordered" evidence="11">
    <location>
        <begin position="167"/>
        <end position="194"/>
    </location>
</feature>
<keyword evidence="6" id="KW-0249">Electron transport</keyword>
<evidence type="ECO:0000313" key="16">
    <source>
        <dbReference type="Ensembl" id="ENSTNIP00000021318.1"/>
    </source>
</evidence>
<comment type="cofactor">
    <cofactor evidence="1">
        <name>heme b</name>
        <dbReference type="ChEBI" id="CHEBI:60344"/>
    </cofactor>
</comment>
<feature type="domain" description="Reelin" evidence="15">
    <location>
        <begin position="11"/>
        <end position="180"/>
    </location>
</feature>
<feature type="transmembrane region" description="Helical" evidence="12">
    <location>
        <begin position="420"/>
        <end position="439"/>
    </location>
</feature>
<dbReference type="AlphaFoldDB" id="H3DLC0"/>
<dbReference type="GO" id="GO:0016020">
    <property type="term" value="C:membrane"/>
    <property type="evidence" value="ECO:0007669"/>
    <property type="project" value="UniProtKB-SubCell"/>
</dbReference>
<comment type="subcellular location">
    <subcellularLocation>
        <location evidence="2">Membrane</location>
        <topology evidence="2">Multi-pass membrane protein</topology>
    </subcellularLocation>
</comment>
<keyword evidence="10" id="KW-0325">Glycoprotein</keyword>
<proteinExistence type="inferred from homology"/>
<reference evidence="17" key="1">
    <citation type="journal article" date="2004" name="Nature">
        <title>Genome duplication in the teleost fish Tetraodon nigroviridis reveals the early vertebrate proto-karyotype.</title>
        <authorList>
            <person name="Jaillon O."/>
            <person name="Aury J.-M."/>
            <person name="Brunet F."/>
            <person name="Petit J.-L."/>
            <person name="Stange-Thomann N."/>
            <person name="Mauceli E."/>
            <person name="Bouneau L."/>
            <person name="Fischer C."/>
            <person name="Ozouf-Costaz C."/>
            <person name="Bernot A."/>
            <person name="Nicaud S."/>
            <person name="Jaffe D."/>
            <person name="Fisher S."/>
            <person name="Lutfalla G."/>
            <person name="Dossat C."/>
            <person name="Segurens B."/>
            <person name="Dasilva C."/>
            <person name="Salanoubat M."/>
            <person name="Levy M."/>
            <person name="Boudet N."/>
            <person name="Castellano S."/>
            <person name="Anthouard V."/>
            <person name="Jubin C."/>
            <person name="Castelli V."/>
            <person name="Katinka M."/>
            <person name="Vacherie B."/>
            <person name="Biemont C."/>
            <person name="Skalli Z."/>
            <person name="Cattolico L."/>
            <person name="Poulain J."/>
            <person name="De Berardinis V."/>
            <person name="Cruaud C."/>
            <person name="Duprat S."/>
            <person name="Brottier P."/>
            <person name="Coutanceau J.-P."/>
            <person name="Gouzy J."/>
            <person name="Parra G."/>
            <person name="Lardier G."/>
            <person name="Chapple C."/>
            <person name="McKernan K.J."/>
            <person name="McEwan P."/>
            <person name="Bosak S."/>
            <person name="Kellis M."/>
            <person name="Volff J.-N."/>
            <person name="Guigo R."/>
            <person name="Zody M.C."/>
            <person name="Mesirov J."/>
            <person name="Lindblad-Toh K."/>
            <person name="Birren B."/>
            <person name="Nusbaum C."/>
            <person name="Kahn D."/>
            <person name="Robinson-Rechavi M."/>
            <person name="Laudet V."/>
            <person name="Schachter V."/>
            <person name="Quetier F."/>
            <person name="Saurin W."/>
            <person name="Scarpelli C."/>
            <person name="Wincker P."/>
            <person name="Lander E.S."/>
            <person name="Weissenbach J."/>
            <person name="Roest Crollius H."/>
        </authorList>
    </citation>
    <scope>NUCLEOTIDE SEQUENCE [LARGE SCALE GENOMIC DNA]</scope>
</reference>
<dbReference type="Pfam" id="PF02014">
    <property type="entry name" value="Reeler"/>
    <property type="match status" value="1"/>
</dbReference>
<dbReference type="InterPro" id="IPR051237">
    <property type="entry name" value="Ferric-chelate_Red/DefProt"/>
</dbReference>
<dbReference type="Gene3D" id="2.60.40.4060">
    <property type="entry name" value="Reeler domain"/>
    <property type="match status" value="1"/>
</dbReference>
<dbReference type="InterPro" id="IPR002861">
    <property type="entry name" value="Reeler_dom"/>
</dbReference>
<evidence type="ECO:0000256" key="3">
    <source>
        <dbReference type="ARBA" id="ARBA00009195"/>
    </source>
</evidence>
<dbReference type="CDD" id="cd08544">
    <property type="entry name" value="Reeler"/>
    <property type="match status" value="1"/>
</dbReference>
<dbReference type="PANTHER" id="PTHR45828">
    <property type="entry name" value="CYTOCHROME B561/FERRIC REDUCTASE TRANSMEMBRANE"/>
    <property type="match status" value="1"/>
</dbReference>
<evidence type="ECO:0000256" key="5">
    <source>
        <dbReference type="ARBA" id="ARBA00022692"/>
    </source>
</evidence>
<name>H3DLC0_TETNG</name>
<evidence type="ECO:0000256" key="9">
    <source>
        <dbReference type="ARBA" id="ARBA00023136"/>
    </source>
</evidence>
<dbReference type="CDD" id="cd09628">
    <property type="entry name" value="DOMON_SDR_2_like"/>
    <property type="match status" value="1"/>
</dbReference>
<feature type="transmembrane region" description="Helical" evidence="12">
    <location>
        <begin position="376"/>
        <end position="399"/>
    </location>
</feature>
<dbReference type="PROSITE" id="PS51019">
    <property type="entry name" value="REELIN"/>
    <property type="match status" value="1"/>
</dbReference>
<dbReference type="SMART" id="SM00665">
    <property type="entry name" value="B561"/>
    <property type="match status" value="1"/>
</dbReference>
<keyword evidence="13" id="KW-0732">Signal</keyword>
<evidence type="ECO:0000256" key="4">
    <source>
        <dbReference type="ARBA" id="ARBA00022448"/>
    </source>
</evidence>
<evidence type="ECO:0000256" key="10">
    <source>
        <dbReference type="ARBA" id="ARBA00023180"/>
    </source>
</evidence>
<accession>H3DLC0</accession>
<evidence type="ECO:0000256" key="1">
    <source>
        <dbReference type="ARBA" id="ARBA00001970"/>
    </source>
</evidence>
<dbReference type="Proteomes" id="UP000007303">
    <property type="component" value="Unassembled WGS sequence"/>
</dbReference>
<evidence type="ECO:0000313" key="17">
    <source>
        <dbReference type="Proteomes" id="UP000007303"/>
    </source>
</evidence>
<feature type="chain" id="PRO_5003583630" evidence="13">
    <location>
        <begin position="21"/>
        <end position="592"/>
    </location>
</feature>
<evidence type="ECO:0000256" key="12">
    <source>
        <dbReference type="SAM" id="Phobius"/>
    </source>
</evidence>
<reference evidence="16" key="3">
    <citation type="submission" date="2025-09" db="UniProtKB">
        <authorList>
            <consortium name="Ensembl"/>
        </authorList>
    </citation>
    <scope>IDENTIFICATION</scope>
</reference>
<dbReference type="Ensembl" id="ENSTNIT00000021553.1">
    <property type="protein sequence ID" value="ENSTNIP00000021318.1"/>
    <property type="gene ID" value="ENSTNIG00000018152.1"/>
</dbReference>
<keyword evidence="9 12" id="KW-0472">Membrane</keyword>
<evidence type="ECO:0000256" key="2">
    <source>
        <dbReference type="ARBA" id="ARBA00004141"/>
    </source>
</evidence>
<protein>
    <submittedName>
        <fullName evidence="16">Ferric-chelate reductase 1a</fullName>
    </submittedName>
</protein>
<dbReference type="InterPro" id="IPR042307">
    <property type="entry name" value="Reeler_sf"/>
</dbReference>
<evidence type="ECO:0000259" key="15">
    <source>
        <dbReference type="PROSITE" id="PS51019"/>
    </source>
</evidence>
<dbReference type="CDD" id="cd08760">
    <property type="entry name" value="Cyt_b561_FRRS1_like"/>
    <property type="match status" value="1"/>
</dbReference>
<feature type="domain" description="DOMON" evidence="14">
    <location>
        <begin position="218"/>
        <end position="335"/>
    </location>
</feature>
<feature type="compositionally biased region" description="Low complexity" evidence="11">
    <location>
        <begin position="183"/>
        <end position="193"/>
    </location>
</feature>
<dbReference type="HOGENOM" id="CLU_028305_0_0_1"/>
<evidence type="ECO:0000256" key="6">
    <source>
        <dbReference type="ARBA" id="ARBA00022982"/>
    </source>
</evidence>
<dbReference type="SMART" id="SM00664">
    <property type="entry name" value="DoH"/>
    <property type="match status" value="1"/>
</dbReference>
<dbReference type="PROSITE" id="PS50836">
    <property type="entry name" value="DOMON"/>
    <property type="match status" value="1"/>
</dbReference>
<keyword evidence="8" id="KW-0408">Iron</keyword>
<dbReference type="OMA" id="SEVSTWD"/>
<dbReference type="GeneTree" id="ENSGT00940000157704"/>
<dbReference type="Pfam" id="PF03351">
    <property type="entry name" value="DOMON"/>
    <property type="match status" value="1"/>
</dbReference>
<keyword evidence="7 12" id="KW-1133">Transmembrane helix</keyword>
<keyword evidence="4" id="KW-0813">Transport</keyword>
<dbReference type="Gene3D" id="1.20.120.1770">
    <property type="match status" value="1"/>
</dbReference>
<evidence type="ECO:0000259" key="14">
    <source>
        <dbReference type="PROSITE" id="PS50836"/>
    </source>
</evidence>
<comment type="similarity">
    <text evidence="3">Belongs to the FRRS1 family.</text>
</comment>
<dbReference type="STRING" id="99883.ENSTNIP00000021318"/>
<dbReference type="FunFam" id="2.60.40.4060:FF:000003">
    <property type="entry name" value="Ferric chelate reductase 1"/>
    <property type="match status" value="1"/>
</dbReference>
<keyword evidence="5 12" id="KW-0812">Transmembrane</keyword>
<reference evidence="16" key="2">
    <citation type="submission" date="2025-08" db="UniProtKB">
        <authorList>
            <consortium name="Ensembl"/>
        </authorList>
    </citation>
    <scope>IDENTIFICATION</scope>
</reference>
<keyword evidence="17" id="KW-1185">Reference proteome</keyword>
<dbReference type="InParanoid" id="H3DLC0"/>
<dbReference type="InterPro" id="IPR006593">
    <property type="entry name" value="Cyt_b561/ferric_Rdtase_TM"/>
</dbReference>
<evidence type="ECO:0000256" key="11">
    <source>
        <dbReference type="SAM" id="MobiDB-lite"/>
    </source>
</evidence>
<feature type="signal peptide" evidence="13">
    <location>
        <begin position="1"/>
        <end position="20"/>
    </location>
</feature>
<evidence type="ECO:0000256" key="8">
    <source>
        <dbReference type="ARBA" id="ARBA00023004"/>
    </source>
</evidence>
<evidence type="ECO:0000256" key="7">
    <source>
        <dbReference type="ARBA" id="ARBA00022989"/>
    </source>
</evidence>
<dbReference type="PANTHER" id="PTHR45828:SF3">
    <property type="entry name" value="FERRIC-CHELATE REDUCTASE 1"/>
    <property type="match status" value="1"/>
</dbReference>
<organism evidence="16 17">
    <name type="scientific">Tetraodon nigroviridis</name>
    <name type="common">Spotted green pufferfish</name>
    <name type="synonym">Chelonodon nigroviridis</name>
    <dbReference type="NCBI Taxonomy" id="99883"/>
    <lineage>
        <taxon>Eukaryota</taxon>
        <taxon>Metazoa</taxon>
        <taxon>Chordata</taxon>
        <taxon>Craniata</taxon>
        <taxon>Vertebrata</taxon>
        <taxon>Euteleostomi</taxon>
        <taxon>Actinopterygii</taxon>
        <taxon>Neopterygii</taxon>
        <taxon>Teleostei</taxon>
        <taxon>Neoteleostei</taxon>
        <taxon>Acanthomorphata</taxon>
        <taxon>Eupercaria</taxon>
        <taxon>Tetraodontiformes</taxon>
        <taxon>Tetradontoidea</taxon>
        <taxon>Tetraodontidae</taxon>
        <taxon>Tetraodon</taxon>
    </lineage>
</organism>
<feature type="transmembrane region" description="Helical" evidence="12">
    <location>
        <begin position="571"/>
        <end position="589"/>
    </location>
</feature>
<sequence length="592" mass="64886">GLPCLLLISILGFRTGPVLCYSNGKVSQVCGSMLPSHGSSGETSSSPYQLQTNTTTFSPKDQVQVVLSGSAPFKGFLLQARDAVTPDSESAIGTFTLVRPDVTQLLTCSNRQGSAVSHTSDVSKTEVLATWNAPAEAPSYVQFFVTVVAQYRMFWVKLPGPIINQPDVTPLPTQPRTTPPLTSPTTPSILPGPFSSEECGRTKSCMLDPPGCEPRDPQCFFLSMTTEEPDKKSVRFELSGPAEGYVAFALSWDTRMGDDDVYLCVKNGDSVSVSAAFAAGRMYPEDQSQADLSSVSWRLADGLMQCQFSRPVAPSSPDTRRFSLEREYFLFLANGDAQQGKIWKHDRQPLISTKKKLITGPPEVLRGSRGPTLLKIHGALMLLAWMLTGSVGTFIASFYKPDWPSKTLLGQKVWFQVHRALMLLTVALTIAAFCLPFFYREGWSKVSVKYTKLGTFQTLTLLRPFDAVFCFNFRRFIFNWAHWAVGSAAEILAVAALFLGIRQSSLLLPQPWTTHVLIGYVAWLATFRLLLLLHKHFFVSPAAPELDAKQCILSGSALLHRWGSVIKSSTLALLVLGNIGLLVALLVAIGEI</sequence>